<evidence type="ECO:0000256" key="3">
    <source>
        <dbReference type="ARBA" id="ARBA00008479"/>
    </source>
</evidence>
<dbReference type="PANTHER" id="PTHR13243:SF1">
    <property type="entry name" value="NUCLEOLAR PROTEIN 16"/>
    <property type="match status" value="1"/>
</dbReference>
<dbReference type="GO" id="GO:0042273">
    <property type="term" value="P:ribosomal large subunit biogenesis"/>
    <property type="evidence" value="ECO:0007669"/>
    <property type="project" value="TreeGrafter"/>
</dbReference>
<dbReference type="PANTHER" id="PTHR13243">
    <property type="entry name" value="HSPC111 PROTEIN-RELATED"/>
    <property type="match status" value="1"/>
</dbReference>
<comment type="function">
    <text evidence="1">Involved in the biogenesis of the 60S ribosomal subunit.</text>
</comment>
<dbReference type="EMBL" id="GG745343">
    <property type="protein sequence ID" value="KNE64013.1"/>
    <property type="molecule type" value="Genomic_DNA"/>
</dbReference>
<dbReference type="STRING" id="578462.A0A0L0SNE6"/>
<organism evidence="6 7">
    <name type="scientific">Allomyces macrogynus (strain ATCC 38327)</name>
    <name type="common">Allomyces javanicus var. macrogynus</name>
    <dbReference type="NCBI Taxonomy" id="578462"/>
    <lineage>
        <taxon>Eukaryota</taxon>
        <taxon>Fungi</taxon>
        <taxon>Fungi incertae sedis</taxon>
        <taxon>Blastocladiomycota</taxon>
        <taxon>Blastocladiomycetes</taxon>
        <taxon>Blastocladiales</taxon>
        <taxon>Blastocladiaceae</taxon>
        <taxon>Allomyces</taxon>
    </lineage>
</organism>
<dbReference type="Proteomes" id="UP000054350">
    <property type="component" value="Unassembled WGS sequence"/>
</dbReference>
<dbReference type="GO" id="GO:0005730">
    <property type="term" value="C:nucleolus"/>
    <property type="evidence" value="ECO:0007669"/>
    <property type="project" value="UniProtKB-SubCell"/>
</dbReference>
<protein>
    <recommendedName>
        <fullName evidence="4">Nucleolar protein 16</fullName>
    </recommendedName>
</protein>
<accession>A0A0L0SNE6</accession>
<evidence type="ECO:0000256" key="5">
    <source>
        <dbReference type="ARBA" id="ARBA00023242"/>
    </source>
</evidence>
<reference evidence="7" key="2">
    <citation type="submission" date="2009-11" db="EMBL/GenBank/DDBJ databases">
        <title>The Genome Sequence of Allomyces macrogynus strain ATCC 38327.</title>
        <authorList>
            <consortium name="The Broad Institute Genome Sequencing Platform"/>
            <person name="Russ C."/>
            <person name="Cuomo C."/>
            <person name="Shea T."/>
            <person name="Young S.K."/>
            <person name="Zeng Q."/>
            <person name="Koehrsen M."/>
            <person name="Haas B."/>
            <person name="Borodovsky M."/>
            <person name="Guigo R."/>
            <person name="Alvarado L."/>
            <person name="Berlin A."/>
            <person name="Borenstein D."/>
            <person name="Chen Z."/>
            <person name="Engels R."/>
            <person name="Freedman E."/>
            <person name="Gellesch M."/>
            <person name="Goldberg J."/>
            <person name="Griggs A."/>
            <person name="Gujja S."/>
            <person name="Heiman D."/>
            <person name="Hepburn T."/>
            <person name="Howarth C."/>
            <person name="Jen D."/>
            <person name="Larson L."/>
            <person name="Lewis B."/>
            <person name="Mehta T."/>
            <person name="Park D."/>
            <person name="Pearson M."/>
            <person name="Roberts A."/>
            <person name="Saif S."/>
            <person name="Shenoy N."/>
            <person name="Sisk P."/>
            <person name="Stolte C."/>
            <person name="Sykes S."/>
            <person name="Walk T."/>
            <person name="White J."/>
            <person name="Yandava C."/>
            <person name="Burger G."/>
            <person name="Gray M.W."/>
            <person name="Holland P.W.H."/>
            <person name="King N."/>
            <person name="Lang F.B.F."/>
            <person name="Roger A.J."/>
            <person name="Ruiz-Trillo I."/>
            <person name="Lander E."/>
            <person name="Nusbaum C."/>
        </authorList>
    </citation>
    <scope>NUCLEOTIDE SEQUENCE [LARGE SCALE GENOMIC DNA]</scope>
    <source>
        <strain evidence="7">ATCC 38327</strain>
    </source>
</reference>
<gene>
    <name evidence="6" type="ORF">AMAG_09072</name>
</gene>
<keyword evidence="7" id="KW-1185">Reference proteome</keyword>
<proteinExistence type="inferred from homology"/>
<evidence type="ECO:0000313" key="7">
    <source>
        <dbReference type="Proteomes" id="UP000054350"/>
    </source>
</evidence>
<dbReference type="VEuPathDB" id="FungiDB:AMAG_09072"/>
<comment type="subcellular location">
    <subcellularLocation>
        <location evidence="2">Nucleus</location>
        <location evidence="2">Nucleolus</location>
    </subcellularLocation>
</comment>
<dbReference type="eggNOG" id="KOG4771">
    <property type="taxonomic scope" value="Eukaryota"/>
</dbReference>
<comment type="similarity">
    <text evidence="3">Belongs to the NOP16 family.</text>
</comment>
<dbReference type="OrthoDB" id="285729at2759"/>
<sequence length="240" mass="26405">MARPAARRKIKNPSLKVSRRTQKKHFRKQKLVAHPIVAEAWDNTKTVKANYEKIGLTLALNSTDKAAGATVAGAPGIIVTENGKKIPLSDLAATMHNGVVVQSATVHRDANGNVTGYDMPDLDPLEPEFDKVLRAHTQAKLAQSASKTVKDLVALAQSGIVKARLPSSGELDWLHALVSKHGDNYTAMFKDKKLNVYQHTVPQLKSKLKKYFDYLRDLKDIEPNPEAAVEMARPPVPSFE</sequence>
<dbReference type="Pfam" id="PF09420">
    <property type="entry name" value="Nop16"/>
    <property type="match status" value="1"/>
</dbReference>
<evidence type="ECO:0000256" key="1">
    <source>
        <dbReference type="ARBA" id="ARBA00002889"/>
    </source>
</evidence>
<reference evidence="6 7" key="1">
    <citation type="submission" date="2009-11" db="EMBL/GenBank/DDBJ databases">
        <title>Annotation of Allomyces macrogynus ATCC 38327.</title>
        <authorList>
            <consortium name="The Broad Institute Genome Sequencing Platform"/>
            <person name="Russ C."/>
            <person name="Cuomo C."/>
            <person name="Burger G."/>
            <person name="Gray M.W."/>
            <person name="Holland P.W.H."/>
            <person name="King N."/>
            <person name="Lang F.B.F."/>
            <person name="Roger A.J."/>
            <person name="Ruiz-Trillo I."/>
            <person name="Young S.K."/>
            <person name="Zeng Q."/>
            <person name="Gargeya S."/>
            <person name="Fitzgerald M."/>
            <person name="Haas B."/>
            <person name="Abouelleil A."/>
            <person name="Alvarado L."/>
            <person name="Arachchi H.M."/>
            <person name="Berlin A."/>
            <person name="Chapman S.B."/>
            <person name="Gearin G."/>
            <person name="Goldberg J."/>
            <person name="Griggs A."/>
            <person name="Gujja S."/>
            <person name="Hansen M."/>
            <person name="Heiman D."/>
            <person name="Howarth C."/>
            <person name="Larimer J."/>
            <person name="Lui A."/>
            <person name="MacDonald P.J.P."/>
            <person name="McCowen C."/>
            <person name="Montmayeur A."/>
            <person name="Murphy C."/>
            <person name="Neiman D."/>
            <person name="Pearson M."/>
            <person name="Priest M."/>
            <person name="Roberts A."/>
            <person name="Saif S."/>
            <person name="Shea T."/>
            <person name="Sisk P."/>
            <person name="Stolte C."/>
            <person name="Sykes S."/>
            <person name="Wortman J."/>
            <person name="Nusbaum C."/>
            <person name="Birren B."/>
        </authorList>
    </citation>
    <scope>NUCLEOTIDE SEQUENCE [LARGE SCALE GENOMIC DNA]</scope>
    <source>
        <strain evidence="6 7">ATCC 38327</strain>
    </source>
</reference>
<evidence type="ECO:0000313" key="6">
    <source>
        <dbReference type="EMBL" id="KNE64013.1"/>
    </source>
</evidence>
<dbReference type="InterPro" id="IPR019002">
    <property type="entry name" value="Ribosome_biogenesis_Nop16"/>
</dbReference>
<dbReference type="AlphaFoldDB" id="A0A0L0SNE6"/>
<evidence type="ECO:0000256" key="4">
    <source>
        <dbReference type="ARBA" id="ARBA00015522"/>
    </source>
</evidence>
<evidence type="ECO:0000256" key="2">
    <source>
        <dbReference type="ARBA" id="ARBA00004604"/>
    </source>
</evidence>
<name>A0A0L0SNE6_ALLM3</name>
<keyword evidence="5" id="KW-0539">Nucleus</keyword>